<name>A0ABX6K7V5_SALCS</name>
<dbReference type="PANTHER" id="PTHR37816">
    <property type="entry name" value="YALI0E33011P"/>
    <property type="match status" value="1"/>
</dbReference>
<organism evidence="1 2">
    <name type="scientific">Salinivibrio costicola</name>
    <name type="common">Vibrio costicola</name>
    <dbReference type="NCBI Taxonomy" id="51367"/>
    <lineage>
        <taxon>Bacteria</taxon>
        <taxon>Pseudomonadati</taxon>
        <taxon>Pseudomonadota</taxon>
        <taxon>Gammaproteobacteria</taxon>
        <taxon>Vibrionales</taxon>
        <taxon>Vibrionaceae</taxon>
        <taxon>Salinivibrio</taxon>
    </lineage>
</organism>
<dbReference type="CDD" id="cd02019">
    <property type="entry name" value="NK"/>
    <property type="match status" value="1"/>
</dbReference>
<dbReference type="InterPro" id="IPR052922">
    <property type="entry name" value="Cytidylate_Kinase-2"/>
</dbReference>
<dbReference type="InterPro" id="IPR027417">
    <property type="entry name" value="P-loop_NTPase"/>
</dbReference>
<dbReference type="SUPFAM" id="SSF52540">
    <property type="entry name" value="P-loop containing nucleoside triphosphate hydrolases"/>
    <property type="match status" value="1"/>
</dbReference>
<dbReference type="PANTHER" id="PTHR37816:SF2">
    <property type="entry name" value="DNA TOPOLOGY MODULATION PROTEIN FLAR-RELATED PROTEIN"/>
    <property type="match status" value="1"/>
</dbReference>
<evidence type="ECO:0000313" key="2">
    <source>
        <dbReference type="Proteomes" id="UP000501408"/>
    </source>
</evidence>
<evidence type="ECO:0000313" key="1">
    <source>
        <dbReference type="EMBL" id="QIR07603.1"/>
    </source>
</evidence>
<dbReference type="EMBL" id="CP050267">
    <property type="protein sequence ID" value="QIR07603.1"/>
    <property type="molecule type" value="Genomic_DNA"/>
</dbReference>
<proteinExistence type="predicted"/>
<dbReference type="RefSeq" id="WP_167315171.1">
    <property type="nucleotide sequence ID" value="NZ_CP050267.1"/>
</dbReference>
<reference evidence="1 2" key="1">
    <citation type="submission" date="2020-03" db="EMBL/GenBank/DDBJ databases">
        <title>Genome mining reveals the biosynthetic pathways of PHA and ectoines of the halophilic strain Salinivibrio costicola M318 isolated from fermented shrimp paste.</title>
        <authorList>
            <person name="Doan T.V."/>
            <person name="Tran L.T."/>
            <person name="Trieu T.A."/>
            <person name="Nguyen Q.V."/>
            <person name="Quach T.N."/>
            <person name="Phi T.Q."/>
            <person name="Kumar S."/>
        </authorList>
    </citation>
    <scope>NUCLEOTIDE SEQUENCE [LARGE SCALE GENOMIC DNA]</scope>
    <source>
        <strain evidence="1 2">M318</strain>
    </source>
</reference>
<dbReference type="Proteomes" id="UP000501408">
    <property type="component" value="Chromosome 2"/>
</dbReference>
<gene>
    <name evidence="1" type="ORF">HBA18_14415</name>
</gene>
<accession>A0ABX6K7V5</accession>
<keyword evidence="2" id="KW-1185">Reference proteome</keyword>
<protein>
    <submittedName>
        <fullName evidence="1">AAA family ATPase</fullName>
    </submittedName>
</protein>
<dbReference type="Gene3D" id="3.40.50.300">
    <property type="entry name" value="P-loop containing nucleotide triphosphate hydrolases"/>
    <property type="match status" value="1"/>
</dbReference>
<sequence>MKRVVIIGNSGAGKSWLSARLSAKVGARDVNLDTFYWEPGGYSKKRPTKVIDDDLKQLSSEDAWVVEGVFGALVEELLEFADTLIFIDIDWTKCEESLRLRGQNVSEETNAELAKNNFQALIQWASEYYFRKSKSSHSYHRQLFEKFDGVKFHFTRREDVTSFLDTF</sequence>